<dbReference type="InterPro" id="IPR025846">
    <property type="entry name" value="TBL_N"/>
</dbReference>
<protein>
    <submittedName>
        <fullName evidence="11">Protein trichome birefringence-like 23</fullName>
    </submittedName>
</protein>
<feature type="domain" description="Trichome birefringence-like N-terminal" evidence="10">
    <location>
        <begin position="67"/>
        <end position="119"/>
    </location>
</feature>
<evidence type="ECO:0000313" key="11">
    <source>
        <dbReference type="EMBL" id="KAJ6814546.1"/>
    </source>
</evidence>
<evidence type="ECO:0000256" key="8">
    <source>
        <dbReference type="SAM" id="Phobius"/>
    </source>
</evidence>
<dbReference type="InterPro" id="IPR026057">
    <property type="entry name" value="TBL_C"/>
</dbReference>
<accession>A0AAX6FDZ5</accession>
<organism evidence="11 12">
    <name type="scientific">Iris pallida</name>
    <name type="common">Sweet iris</name>
    <dbReference type="NCBI Taxonomy" id="29817"/>
    <lineage>
        <taxon>Eukaryota</taxon>
        <taxon>Viridiplantae</taxon>
        <taxon>Streptophyta</taxon>
        <taxon>Embryophyta</taxon>
        <taxon>Tracheophyta</taxon>
        <taxon>Spermatophyta</taxon>
        <taxon>Magnoliopsida</taxon>
        <taxon>Liliopsida</taxon>
        <taxon>Asparagales</taxon>
        <taxon>Iridaceae</taxon>
        <taxon>Iridoideae</taxon>
        <taxon>Irideae</taxon>
        <taxon>Iris</taxon>
    </lineage>
</organism>
<keyword evidence="3 8" id="KW-0812">Transmembrane</keyword>
<evidence type="ECO:0000256" key="5">
    <source>
        <dbReference type="ARBA" id="ARBA00022989"/>
    </source>
</evidence>
<reference evidence="11" key="1">
    <citation type="journal article" date="2023" name="GigaByte">
        <title>Genome assembly of the bearded iris, Iris pallida Lam.</title>
        <authorList>
            <person name="Bruccoleri R.E."/>
            <person name="Oakeley E.J."/>
            <person name="Faust A.M.E."/>
            <person name="Altorfer M."/>
            <person name="Dessus-Babus S."/>
            <person name="Burckhardt D."/>
            <person name="Oertli M."/>
            <person name="Naumann U."/>
            <person name="Petersen F."/>
            <person name="Wong J."/>
        </authorList>
    </citation>
    <scope>NUCLEOTIDE SEQUENCE</scope>
    <source>
        <strain evidence="11">GSM-AAB239-AS_SAM_17_03QT</strain>
    </source>
</reference>
<dbReference type="PANTHER" id="PTHR32285">
    <property type="entry name" value="PROTEIN TRICHOME BIREFRINGENCE-LIKE 9-RELATED"/>
    <property type="match status" value="1"/>
</dbReference>
<dbReference type="GO" id="GO:1990538">
    <property type="term" value="F:xylan O-acetyltransferase activity"/>
    <property type="evidence" value="ECO:0007669"/>
    <property type="project" value="UniProtKB-ARBA"/>
</dbReference>
<keyword evidence="6" id="KW-0333">Golgi apparatus</keyword>
<comment type="caution">
    <text evidence="11">The sequence shown here is derived from an EMBL/GenBank/DDBJ whole genome shotgun (WGS) entry which is preliminary data.</text>
</comment>
<reference evidence="11" key="2">
    <citation type="submission" date="2023-04" db="EMBL/GenBank/DDBJ databases">
        <authorList>
            <person name="Bruccoleri R.E."/>
            <person name="Oakeley E.J."/>
            <person name="Faust A.-M."/>
            <person name="Dessus-Babus S."/>
            <person name="Altorfer M."/>
            <person name="Burckhardt D."/>
            <person name="Oertli M."/>
            <person name="Naumann U."/>
            <person name="Petersen F."/>
            <person name="Wong J."/>
        </authorList>
    </citation>
    <scope>NUCLEOTIDE SEQUENCE</scope>
    <source>
        <strain evidence="11">GSM-AAB239-AS_SAM_17_03QT</strain>
        <tissue evidence="11">Leaf</tissue>
    </source>
</reference>
<keyword evidence="4" id="KW-0735">Signal-anchor</keyword>
<comment type="subcellular location">
    <subcellularLocation>
        <location evidence="1">Golgi apparatus membrane</location>
        <topology evidence="1">Single-pass type II membrane protein</topology>
    </subcellularLocation>
</comment>
<evidence type="ECO:0000256" key="4">
    <source>
        <dbReference type="ARBA" id="ARBA00022968"/>
    </source>
</evidence>
<evidence type="ECO:0000256" key="7">
    <source>
        <dbReference type="ARBA" id="ARBA00023136"/>
    </source>
</evidence>
<evidence type="ECO:0000259" key="9">
    <source>
        <dbReference type="Pfam" id="PF13839"/>
    </source>
</evidence>
<evidence type="ECO:0000256" key="3">
    <source>
        <dbReference type="ARBA" id="ARBA00022692"/>
    </source>
</evidence>
<proteinExistence type="inferred from homology"/>
<name>A0AAX6FDZ5_IRIPA</name>
<dbReference type="Pfam" id="PF13839">
    <property type="entry name" value="PC-Esterase"/>
    <property type="match status" value="1"/>
</dbReference>
<sequence length="416" mass="47809">MGFSAWELWHALQKKSNQIILKLLLSALLVGLSFRLFFFPTTPSSSTPFLAIPNAAEDSTVLESGTEQCDLFSGEWIPNPAGPAYSTTSCPFIEDPQNCLKNGRPDTGYLYWRWKPHDCYLPPIDANKFLQAMGNKTLALIGDSILNNHARSLLCLLAKVELGEEVYHGDYFKSRTWHFPSHNFTLSLIWSPFLVKADIFEDENGVSKSEIQLYLDTLNSKWTSAYPTFDYVVISAGQWFPKTAVYWENNTVIGCHYCSRKNLTEIGFPIAYGKVLQKVFSFVANSSHKPLILYRTWTPEHFENGEWWNGGSCKRTRPYRKGEYDGKDIDRMMYRVELEEFERARANGSEDSRHLRLLDTYPLSLLRPDGHSGPYRQFRPFDKDKNAMVRNDCLHWCLPGPVDTWNDILSEIVTNH</sequence>
<dbReference type="EMBL" id="JANAVB010029620">
    <property type="protein sequence ID" value="KAJ6814546.1"/>
    <property type="molecule type" value="Genomic_DNA"/>
</dbReference>
<keyword evidence="7 8" id="KW-0472">Membrane</keyword>
<evidence type="ECO:0000313" key="12">
    <source>
        <dbReference type="Proteomes" id="UP001140949"/>
    </source>
</evidence>
<comment type="similarity">
    <text evidence="2">Belongs to the PC-esterase family. TBL subfamily.</text>
</comment>
<feature type="transmembrane region" description="Helical" evidence="8">
    <location>
        <begin position="20"/>
        <end position="38"/>
    </location>
</feature>
<feature type="domain" description="Trichome birefringence-like C-terminal" evidence="9">
    <location>
        <begin position="121"/>
        <end position="411"/>
    </location>
</feature>
<dbReference type="Pfam" id="PF14416">
    <property type="entry name" value="PMR5N"/>
    <property type="match status" value="1"/>
</dbReference>
<evidence type="ECO:0000256" key="2">
    <source>
        <dbReference type="ARBA" id="ARBA00007727"/>
    </source>
</evidence>
<keyword evidence="5 8" id="KW-1133">Transmembrane helix</keyword>
<dbReference type="Proteomes" id="UP001140949">
    <property type="component" value="Unassembled WGS sequence"/>
</dbReference>
<evidence type="ECO:0000256" key="6">
    <source>
        <dbReference type="ARBA" id="ARBA00023034"/>
    </source>
</evidence>
<dbReference type="GO" id="GO:0000139">
    <property type="term" value="C:Golgi membrane"/>
    <property type="evidence" value="ECO:0007669"/>
    <property type="project" value="UniProtKB-SubCell"/>
</dbReference>
<gene>
    <name evidence="11" type="ORF">M6B38_137090</name>
</gene>
<evidence type="ECO:0000256" key="1">
    <source>
        <dbReference type="ARBA" id="ARBA00004323"/>
    </source>
</evidence>
<keyword evidence="12" id="KW-1185">Reference proteome</keyword>
<evidence type="ECO:0000259" key="10">
    <source>
        <dbReference type="Pfam" id="PF14416"/>
    </source>
</evidence>
<dbReference type="PANTHER" id="PTHR32285:SF324">
    <property type="entry name" value="PROTEIN TRICHOME BIREFRINGENCE-LIKE 25"/>
    <property type="match status" value="1"/>
</dbReference>
<dbReference type="InterPro" id="IPR029962">
    <property type="entry name" value="TBL"/>
</dbReference>
<dbReference type="AlphaFoldDB" id="A0AAX6FDZ5"/>